<dbReference type="OrthoDB" id="5294672at2"/>
<dbReference type="Pfam" id="PF02470">
    <property type="entry name" value="MlaD"/>
    <property type="match status" value="1"/>
</dbReference>
<name>A0A4R6EEH7_9RHOO</name>
<feature type="transmembrane region" description="Helical" evidence="1">
    <location>
        <begin position="6"/>
        <end position="28"/>
    </location>
</feature>
<feature type="domain" description="Mce/MlaD" evidence="2">
    <location>
        <begin position="42"/>
        <end position="114"/>
    </location>
</feature>
<evidence type="ECO:0000313" key="4">
    <source>
        <dbReference type="Proteomes" id="UP000295129"/>
    </source>
</evidence>
<accession>A0A4R6EEH7</accession>
<gene>
    <name evidence="3" type="ORF">C7389_10138</name>
</gene>
<keyword evidence="1" id="KW-0812">Transmembrane</keyword>
<dbReference type="RefSeq" id="WP_133587177.1">
    <property type="nucleotide sequence ID" value="NZ_SNVV01000001.1"/>
</dbReference>
<reference evidence="3 4" key="1">
    <citation type="submission" date="2019-03" db="EMBL/GenBank/DDBJ databases">
        <title>Genomic Encyclopedia of Type Strains, Phase IV (KMG-IV): sequencing the most valuable type-strain genomes for metagenomic binning, comparative biology and taxonomic classification.</title>
        <authorList>
            <person name="Goeker M."/>
        </authorList>
    </citation>
    <scope>NUCLEOTIDE SEQUENCE [LARGE SCALE GENOMIC DNA]</scope>
    <source>
        <strain evidence="3 4">DSM 12121</strain>
    </source>
</reference>
<dbReference type="AlphaFoldDB" id="A0A4R6EEH7"/>
<protein>
    <submittedName>
        <fullName evidence="3">Phospholipid/cholesterol/gamma-HCH transport system substrate-binding protein</fullName>
    </submittedName>
</protein>
<keyword evidence="4" id="KW-1185">Reference proteome</keyword>
<dbReference type="PANTHER" id="PTHR36698:SF2">
    <property type="entry name" value="MCE_MLAD DOMAIN-CONTAINING PROTEIN"/>
    <property type="match status" value="1"/>
</dbReference>
<dbReference type="PANTHER" id="PTHR36698">
    <property type="entry name" value="BLL5892 PROTEIN"/>
    <property type="match status" value="1"/>
</dbReference>
<evidence type="ECO:0000256" key="1">
    <source>
        <dbReference type="SAM" id="Phobius"/>
    </source>
</evidence>
<keyword evidence="1" id="KW-0472">Membrane</keyword>
<dbReference type="EMBL" id="SNVV01000001">
    <property type="protein sequence ID" value="TDN56659.1"/>
    <property type="molecule type" value="Genomic_DNA"/>
</dbReference>
<dbReference type="Proteomes" id="UP000295129">
    <property type="component" value="Unassembled WGS sequence"/>
</dbReference>
<comment type="caution">
    <text evidence="3">The sequence shown here is derived from an EMBL/GenBank/DDBJ whole genome shotgun (WGS) entry which is preliminary data.</text>
</comment>
<keyword evidence="1" id="KW-1133">Transmembrane helix</keyword>
<proteinExistence type="predicted"/>
<dbReference type="Gene3D" id="1.10.287.950">
    <property type="entry name" value="Methyl-accepting chemotaxis protein"/>
    <property type="match status" value="1"/>
</dbReference>
<sequence>METRAHHILIGLFTVIVIGAALLFGLWLGKAGSDKQFSFYDIVFNEAVSGLSQGSAVQFNGIRIGEVTSLKIDPRDPRRVLARIRVDSQAPIRADTEARLALAGITGISIIRLNGINPDSPPLQAEDGKVPVIVASPSPFSKLMSGGEDIMLNVNELIGQARELFSATNVAHIERTLANLEQSTSSLADQREEIAHALKAITSAGEQANAALQEATQAMKTTNGLLDKEGRQTLDSAREAMAAFERTMDTVDSLVADNRSQLDSGVRGLSEIGPAVGELRSTLQSLRGITRRLEENPTGYLLGADKSKEFQP</sequence>
<organism evidence="3 4">
    <name type="scientific">Azoarcus indigens</name>
    <dbReference type="NCBI Taxonomy" id="29545"/>
    <lineage>
        <taxon>Bacteria</taxon>
        <taxon>Pseudomonadati</taxon>
        <taxon>Pseudomonadota</taxon>
        <taxon>Betaproteobacteria</taxon>
        <taxon>Rhodocyclales</taxon>
        <taxon>Zoogloeaceae</taxon>
        <taxon>Azoarcus</taxon>
    </lineage>
</organism>
<evidence type="ECO:0000259" key="2">
    <source>
        <dbReference type="Pfam" id="PF02470"/>
    </source>
</evidence>
<evidence type="ECO:0000313" key="3">
    <source>
        <dbReference type="EMBL" id="TDN56659.1"/>
    </source>
</evidence>
<dbReference type="InterPro" id="IPR003399">
    <property type="entry name" value="Mce/MlaD"/>
</dbReference>